<dbReference type="PANTHER" id="PTHR22550">
    <property type="entry name" value="SPORE GERMINATION PROTEIN"/>
    <property type="match status" value="1"/>
</dbReference>
<evidence type="ECO:0000256" key="3">
    <source>
        <dbReference type="SAM" id="MobiDB-lite"/>
    </source>
</evidence>
<feature type="transmembrane region" description="Helical" evidence="4">
    <location>
        <begin position="397"/>
        <end position="417"/>
    </location>
</feature>
<dbReference type="PIRSF" id="PIRSF005690">
    <property type="entry name" value="GerBA"/>
    <property type="match status" value="1"/>
</dbReference>
<comment type="caution">
    <text evidence="5">The sequence shown here is derived from an EMBL/GenBank/DDBJ whole genome shotgun (WGS) entry which is preliminary data.</text>
</comment>
<dbReference type="RefSeq" id="WP_380963102.1">
    <property type="nucleotide sequence ID" value="NZ_JBHTCO010000002.1"/>
</dbReference>
<evidence type="ECO:0000256" key="1">
    <source>
        <dbReference type="ARBA" id="ARBA00005278"/>
    </source>
</evidence>
<sequence length="551" mass="62289">MVEFSNGVKIHRNMKKKKITQEYERIKINEIKESVDKDLEKNLSLIEQITGKSSDVIIRRFTIGKQSAHKAAIVYIQGLVNDETINNFILKSTMIETRKVDLPESENMADFLNVLKKHDLNVGEINEDKKFKTLMHSVLSGQTAIFVEGQNYALMMDTRMWQMRAIESPENETTIRGPREGFIETLVVNTSLIRRRLRDPDLRIRFHQLGERTQTDIAVVYIEGIANEEILEEINHRIDEIKTDGILESGYIEQFIEDSTWSPFPQIQSTERPDKTIGHLLEGKAIILTDGSPFALIAPTIFASFFQTPEDYYERVWITSFLRFIRLISVFFSLFAPSLYIAFSTFHPEMIPPNLLYAMAAGRSAVPFPTIIEAMIMEITIEILREASIRLPGKVGSTIGIVGALVVGEASVTAGLVSPLMVIVVSITAICSFTSPSYGGAIAIRLIRFPMMLIAAFLGLYGIMLFTLLIILHLSSLKSFGVPYFAPFSPLHLSGLKDVIFRAPLTWMVKRPIFMKPLDKHRDQKDVKTNDKSKSESKSNQSSNTKSKTKK</sequence>
<dbReference type="EMBL" id="JBHTCO010000002">
    <property type="protein sequence ID" value="MFC7391773.1"/>
    <property type="molecule type" value="Genomic_DNA"/>
</dbReference>
<feature type="compositionally biased region" description="Basic and acidic residues" evidence="3">
    <location>
        <begin position="519"/>
        <end position="537"/>
    </location>
</feature>
<name>A0ABW2PQT2_9BACL</name>
<feature type="region of interest" description="Disordered" evidence="3">
    <location>
        <begin position="519"/>
        <end position="551"/>
    </location>
</feature>
<keyword evidence="6" id="KW-1185">Reference proteome</keyword>
<proteinExistence type="inferred from homology"/>
<evidence type="ECO:0000313" key="5">
    <source>
        <dbReference type="EMBL" id="MFC7391773.1"/>
    </source>
</evidence>
<accession>A0ABW2PQT2</accession>
<dbReference type="Pfam" id="PF03323">
    <property type="entry name" value="GerA"/>
    <property type="match status" value="1"/>
</dbReference>
<evidence type="ECO:0000313" key="6">
    <source>
        <dbReference type="Proteomes" id="UP001596505"/>
    </source>
</evidence>
<dbReference type="PANTHER" id="PTHR22550:SF5">
    <property type="entry name" value="LEUCINE ZIPPER PROTEIN 4"/>
    <property type="match status" value="1"/>
</dbReference>
<keyword evidence="2 4" id="KW-0472">Membrane</keyword>
<organism evidence="5 6">
    <name type="scientific">Scopulibacillus cellulosilyticus</name>
    <dbReference type="NCBI Taxonomy" id="2665665"/>
    <lineage>
        <taxon>Bacteria</taxon>
        <taxon>Bacillati</taxon>
        <taxon>Bacillota</taxon>
        <taxon>Bacilli</taxon>
        <taxon>Bacillales</taxon>
        <taxon>Sporolactobacillaceae</taxon>
        <taxon>Scopulibacillus</taxon>
    </lineage>
</organism>
<gene>
    <name evidence="5" type="ORF">ACFQRG_02040</name>
</gene>
<feature type="transmembrane region" description="Helical" evidence="4">
    <location>
        <begin position="451"/>
        <end position="474"/>
    </location>
</feature>
<evidence type="ECO:0000256" key="4">
    <source>
        <dbReference type="SAM" id="Phobius"/>
    </source>
</evidence>
<dbReference type="Proteomes" id="UP001596505">
    <property type="component" value="Unassembled WGS sequence"/>
</dbReference>
<evidence type="ECO:0000256" key="2">
    <source>
        <dbReference type="ARBA" id="ARBA00023136"/>
    </source>
</evidence>
<feature type="transmembrane region" description="Helical" evidence="4">
    <location>
        <begin position="324"/>
        <end position="343"/>
    </location>
</feature>
<protein>
    <submittedName>
        <fullName evidence="5">Spore germination protein</fullName>
    </submittedName>
</protein>
<comment type="similarity">
    <text evidence="1">Belongs to the GerABKA family.</text>
</comment>
<dbReference type="InterPro" id="IPR050768">
    <property type="entry name" value="UPF0353/GerABKA_families"/>
</dbReference>
<keyword evidence="4" id="KW-0812">Transmembrane</keyword>
<feature type="compositionally biased region" description="Low complexity" evidence="3">
    <location>
        <begin position="538"/>
        <end position="551"/>
    </location>
</feature>
<feature type="transmembrane region" description="Helical" evidence="4">
    <location>
        <begin position="423"/>
        <end position="444"/>
    </location>
</feature>
<reference evidence="6" key="1">
    <citation type="journal article" date="2019" name="Int. J. Syst. Evol. Microbiol.">
        <title>The Global Catalogue of Microorganisms (GCM) 10K type strain sequencing project: providing services to taxonomists for standard genome sequencing and annotation.</title>
        <authorList>
            <consortium name="The Broad Institute Genomics Platform"/>
            <consortium name="The Broad Institute Genome Sequencing Center for Infectious Disease"/>
            <person name="Wu L."/>
            <person name="Ma J."/>
        </authorList>
    </citation>
    <scope>NUCLEOTIDE SEQUENCE [LARGE SCALE GENOMIC DNA]</scope>
    <source>
        <strain evidence="6">CGMCC 1.16305</strain>
    </source>
</reference>
<dbReference type="InterPro" id="IPR004995">
    <property type="entry name" value="Spore_Ger"/>
</dbReference>
<keyword evidence="4" id="KW-1133">Transmembrane helix</keyword>